<name>A0A0K0EJT5_STRER</name>
<accession>A0A0K0EJT5</accession>
<evidence type="ECO:0000256" key="1">
    <source>
        <dbReference type="ARBA" id="ARBA00012552"/>
    </source>
</evidence>
<feature type="region of interest" description="Disordered" evidence="9">
    <location>
        <begin position="1"/>
        <end position="82"/>
    </location>
</feature>
<dbReference type="FunFam" id="3.40.50.300:FF:000079">
    <property type="entry name" value="probable ATP-dependent RNA helicase DDX17"/>
    <property type="match status" value="1"/>
</dbReference>
<evidence type="ECO:0000256" key="2">
    <source>
        <dbReference type="ARBA" id="ARBA00022741"/>
    </source>
</evidence>
<evidence type="ECO:0000259" key="11">
    <source>
        <dbReference type="PROSITE" id="PS51194"/>
    </source>
</evidence>
<dbReference type="InterPro" id="IPR011545">
    <property type="entry name" value="DEAD/DEAH_box_helicase_dom"/>
</dbReference>
<dbReference type="InterPro" id="IPR000629">
    <property type="entry name" value="RNA-helicase_DEAD-box_CS"/>
</dbReference>
<evidence type="ECO:0000313" key="13">
    <source>
        <dbReference type="Proteomes" id="UP000035681"/>
    </source>
</evidence>
<keyword evidence="5 8" id="KW-0067">ATP-binding</keyword>
<evidence type="ECO:0000256" key="8">
    <source>
        <dbReference type="RuleBase" id="RU000492"/>
    </source>
</evidence>
<dbReference type="GO" id="GO:0003724">
    <property type="term" value="F:RNA helicase activity"/>
    <property type="evidence" value="ECO:0007669"/>
    <property type="project" value="UniProtKB-EC"/>
</dbReference>
<dbReference type="PROSITE" id="PS00039">
    <property type="entry name" value="DEAD_ATP_HELICASE"/>
    <property type="match status" value="1"/>
</dbReference>
<evidence type="ECO:0000256" key="9">
    <source>
        <dbReference type="SAM" id="MobiDB-lite"/>
    </source>
</evidence>
<dbReference type="CDD" id="cd18787">
    <property type="entry name" value="SF2_C_DEAD"/>
    <property type="match status" value="1"/>
</dbReference>
<evidence type="ECO:0000256" key="7">
    <source>
        <dbReference type="PROSITE-ProRule" id="PRU00552"/>
    </source>
</evidence>
<feature type="domain" description="Helicase C-terminal" evidence="11">
    <location>
        <begin position="421"/>
        <end position="565"/>
    </location>
</feature>
<evidence type="ECO:0000256" key="4">
    <source>
        <dbReference type="ARBA" id="ARBA00022806"/>
    </source>
</evidence>
<feature type="domain" description="DEAD-box RNA helicase Q" evidence="12">
    <location>
        <begin position="186"/>
        <end position="214"/>
    </location>
</feature>
<feature type="compositionally biased region" description="Acidic residues" evidence="9">
    <location>
        <begin position="31"/>
        <end position="42"/>
    </location>
</feature>
<comment type="catalytic activity">
    <reaction evidence="6">
        <text>ATP + H2O = ADP + phosphate + H(+)</text>
        <dbReference type="Rhea" id="RHEA:13065"/>
        <dbReference type="ChEBI" id="CHEBI:15377"/>
        <dbReference type="ChEBI" id="CHEBI:15378"/>
        <dbReference type="ChEBI" id="CHEBI:30616"/>
        <dbReference type="ChEBI" id="CHEBI:43474"/>
        <dbReference type="ChEBI" id="CHEBI:456216"/>
        <dbReference type="EC" id="3.6.4.13"/>
    </reaction>
</comment>
<organism evidence="14">
    <name type="scientific">Strongyloides stercoralis</name>
    <name type="common">Threadworm</name>
    <dbReference type="NCBI Taxonomy" id="6248"/>
    <lineage>
        <taxon>Eukaryota</taxon>
        <taxon>Metazoa</taxon>
        <taxon>Ecdysozoa</taxon>
        <taxon>Nematoda</taxon>
        <taxon>Chromadorea</taxon>
        <taxon>Rhabditida</taxon>
        <taxon>Tylenchina</taxon>
        <taxon>Panagrolaimomorpha</taxon>
        <taxon>Strongyloidoidea</taxon>
        <taxon>Strongyloididae</taxon>
        <taxon>Strongyloides</taxon>
    </lineage>
</organism>
<dbReference type="Proteomes" id="UP000035681">
    <property type="component" value="Unplaced"/>
</dbReference>
<dbReference type="GO" id="GO:0005524">
    <property type="term" value="F:ATP binding"/>
    <property type="evidence" value="ECO:0007669"/>
    <property type="project" value="UniProtKB-KW"/>
</dbReference>
<dbReference type="STRING" id="6248.A0A0K0EJT5"/>
<evidence type="ECO:0000256" key="5">
    <source>
        <dbReference type="ARBA" id="ARBA00022840"/>
    </source>
</evidence>
<evidence type="ECO:0000259" key="12">
    <source>
        <dbReference type="PROSITE" id="PS51195"/>
    </source>
</evidence>
<sequence length="689" mass="78786">MGSRKRPDMDYLFKDEDSDDDFEVKKAKNEEENDDDEEEDPLDAFMAGITEQAAKDVKESEEKSKNILENNEASSSSGNTNYRMDIEEEEDSEEAYFKYLKKYESQMDKEDTFYEYDEDGNIIATHKKEMELLEPIDHSLIDYKPFISNIYEEHEDISKLTPNEIYELRKEYKIQVYGRYTKAPIVSFGHLSQNKILLSIISHHSFEKPTPIQAQALPSILSGRNVLGIAQTGTGKTLAYVIPAILHVLSQEERTNDIGPVVLIVVPTRELALQVFTECRKYGKPFNLKTVCAYGGGNKYEQGKDLKEYSDIVVCTPGRIIDLLKDGVTNLQNVTFLVFDEADRMFECGFEAQIQTICDQIRPDRQCVMFSATFKHKVEKLAMKMLPDPVKIVCGEFNEVNSDVSQHVIVLPNTDDVKWKWLQKNIIKFLSSGKLIIFVTKKSDSVIVYEKLKKDNKKAVLLYGDLSQFERNERILAFRQDVDCLVATDVAARGLDIPNVKTVINYDVPRQYEYLVHRIGRTGRAGHKGDAYTLMTESDKNFAVEMVKNFELNGYEVSDDLMNLALKVEKFSKERENFHNNVKTKQRLGLGFSKNNSETKQQGTSDSNLRKEIKIATSGAKYVPGMSKEQAIKNVYQKKFGMSFVKASKPEESDTNLDSVDSDPRPEWKKRLEERVANIKAEFASKKQS</sequence>
<comment type="similarity">
    <text evidence="8">Belongs to the DEAD box helicase family.</text>
</comment>
<feature type="region of interest" description="Disordered" evidence="9">
    <location>
        <begin position="647"/>
        <end position="669"/>
    </location>
</feature>
<keyword evidence="13" id="KW-1185">Reference proteome</keyword>
<dbReference type="PANTHER" id="PTHR47959:SF1">
    <property type="entry name" value="ATP-DEPENDENT RNA HELICASE DBPA"/>
    <property type="match status" value="1"/>
</dbReference>
<dbReference type="GO" id="GO:0016787">
    <property type="term" value="F:hydrolase activity"/>
    <property type="evidence" value="ECO:0007669"/>
    <property type="project" value="UniProtKB-KW"/>
</dbReference>
<evidence type="ECO:0000256" key="6">
    <source>
        <dbReference type="ARBA" id="ARBA00047984"/>
    </source>
</evidence>
<dbReference type="InterPro" id="IPR050079">
    <property type="entry name" value="DEAD_box_RNA_helicase"/>
</dbReference>
<feature type="compositionally biased region" description="Basic and acidic residues" evidence="9">
    <location>
        <begin position="1"/>
        <end position="15"/>
    </location>
</feature>
<dbReference type="Pfam" id="PF00271">
    <property type="entry name" value="Helicase_C"/>
    <property type="match status" value="1"/>
</dbReference>
<dbReference type="PROSITE" id="PS51192">
    <property type="entry name" value="HELICASE_ATP_BIND_1"/>
    <property type="match status" value="1"/>
</dbReference>
<dbReference type="PROSITE" id="PS51195">
    <property type="entry name" value="Q_MOTIF"/>
    <property type="match status" value="1"/>
</dbReference>
<dbReference type="InterPro" id="IPR001650">
    <property type="entry name" value="Helicase_C-like"/>
</dbReference>
<dbReference type="SMART" id="SM00487">
    <property type="entry name" value="DEXDc"/>
    <property type="match status" value="1"/>
</dbReference>
<dbReference type="GO" id="GO:0005829">
    <property type="term" value="C:cytosol"/>
    <property type="evidence" value="ECO:0007669"/>
    <property type="project" value="TreeGrafter"/>
</dbReference>
<dbReference type="SUPFAM" id="SSF52540">
    <property type="entry name" value="P-loop containing nucleoside triphosphate hydrolases"/>
    <property type="match status" value="2"/>
</dbReference>
<dbReference type="WBParaSite" id="TCONS_00007573.p1">
    <property type="protein sequence ID" value="TCONS_00007573.p1"/>
    <property type="gene ID" value="XLOC_005600"/>
</dbReference>
<dbReference type="SMART" id="SM00490">
    <property type="entry name" value="HELICc"/>
    <property type="match status" value="1"/>
</dbReference>
<keyword evidence="2 8" id="KW-0547">Nucleotide-binding</keyword>
<keyword evidence="3 8" id="KW-0378">Hydrolase</keyword>
<dbReference type="EC" id="3.6.4.13" evidence="1"/>
<dbReference type="GO" id="GO:0003676">
    <property type="term" value="F:nucleic acid binding"/>
    <property type="evidence" value="ECO:0007669"/>
    <property type="project" value="InterPro"/>
</dbReference>
<dbReference type="GO" id="GO:0043186">
    <property type="term" value="C:P granule"/>
    <property type="evidence" value="ECO:0007669"/>
    <property type="project" value="UniProtKB-ARBA"/>
</dbReference>
<dbReference type="PANTHER" id="PTHR47959">
    <property type="entry name" value="ATP-DEPENDENT RNA HELICASE RHLE-RELATED"/>
    <property type="match status" value="1"/>
</dbReference>
<feature type="domain" description="Helicase ATP-binding" evidence="10">
    <location>
        <begin position="217"/>
        <end position="392"/>
    </location>
</feature>
<keyword evidence="4 8" id="KW-0347">Helicase</keyword>
<dbReference type="Gene3D" id="3.40.50.300">
    <property type="entry name" value="P-loop containing nucleotide triphosphate hydrolases"/>
    <property type="match status" value="2"/>
</dbReference>
<feature type="short sequence motif" description="Q motif" evidence="7">
    <location>
        <begin position="186"/>
        <end position="214"/>
    </location>
</feature>
<feature type="compositionally biased region" description="Polar residues" evidence="9">
    <location>
        <begin position="593"/>
        <end position="607"/>
    </location>
</feature>
<dbReference type="WBParaSite" id="SSTP_0000972700.1">
    <property type="protein sequence ID" value="SSTP_0000972700.1"/>
    <property type="gene ID" value="SSTP_0000972700"/>
</dbReference>
<evidence type="ECO:0000259" key="10">
    <source>
        <dbReference type="PROSITE" id="PS51192"/>
    </source>
</evidence>
<dbReference type="InterPro" id="IPR027417">
    <property type="entry name" value="P-loop_NTPase"/>
</dbReference>
<feature type="region of interest" description="Disordered" evidence="9">
    <location>
        <begin position="588"/>
        <end position="610"/>
    </location>
</feature>
<evidence type="ECO:0000313" key="14">
    <source>
        <dbReference type="WBParaSite" id="SSTP_0000972700.1"/>
    </source>
</evidence>
<feature type="compositionally biased region" description="Basic and acidic residues" evidence="9">
    <location>
        <begin position="53"/>
        <end position="66"/>
    </location>
</feature>
<protein>
    <recommendedName>
        <fullName evidence="1">RNA helicase</fullName>
        <ecNumber evidence="1">3.6.4.13</ecNumber>
    </recommendedName>
</protein>
<dbReference type="PROSITE" id="PS51194">
    <property type="entry name" value="HELICASE_CTER"/>
    <property type="match status" value="1"/>
</dbReference>
<dbReference type="InterPro" id="IPR014014">
    <property type="entry name" value="RNA_helicase_DEAD_Q_motif"/>
</dbReference>
<dbReference type="InterPro" id="IPR014001">
    <property type="entry name" value="Helicase_ATP-bd"/>
</dbReference>
<dbReference type="Pfam" id="PF00270">
    <property type="entry name" value="DEAD"/>
    <property type="match status" value="1"/>
</dbReference>
<proteinExistence type="inferred from homology"/>
<feature type="compositionally biased region" description="Polar residues" evidence="9">
    <location>
        <begin position="67"/>
        <end position="82"/>
    </location>
</feature>
<reference evidence="14" key="1">
    <citation type="submission" date="2015-08" db="UniProtKB">
        <authorList>
            <consortium name="WormBaseParasite"/>
        </authorList>
    </citation>
    <scope>IDENTIFICATION</scope>
</reference>
<dbReference type="AlphaFoldDB" id="A0A0K0EJT5"/>
<evidence type="ECO:0000256" key="3">
    <source>
        <dbReference type="ARBA" id="ARBA00022801"/>
    </source>
</evidence>